<feature type="chain" id="PRO_5001656090" evidence="2">
    <location>
        <begin position="26"/>
        <end position="594"/>
    </location>
</feature>
<feature type="region of interest" description="Disordered" evidence="1">
    <location>
        <begin position="337"/>
        <end position="368"/>
    </location>
</feature>
<accession>A0A068SEJ9</accession>
<feature type="compositionally biased region" description="Basic and acidic residues" evidence="1">
    <location>
        <begin position="198"/>
        <end position="208"/>
    </location>
</feature>
<dbReference type="EMBL" id="CBTN010000073">
    <property type="protein sequence ID" value="CDH59681.1"/>
    <property type="molecule type" value="Genomic_DNA"/>
</dbReference>
<comment type="caution">
    <text evidence="3">The sequence shown here is derived from an EMBL/GenBank/DDBJ whole genome shotgun (WGS) entry which is preliminary data.</text>
</comment>
<evidence type="ECO:0000313" key="3">
    <source>
        <dbReference type="EMBL" id="CDH59681.1"/>
    </source>
</evidence>
<evidence type="ECO:0000313" key="4">
    <source>
        <dbReference type="Proteomes" id="UP000027586"/>
    </source>
</evidence>
<keyword evidence="4" id="KW-1185">Reference proteome</keyword>
<keyword evidence="2" id="KW-0732">Signal</keyword>
<feature type="region of interest" description="Disordered" evidence="1">
    <location>
        <begin position="296"/>
        <end position="319"/>
    </location>
</feature>
<dbReference type="Proteomes" id="UP000027586">
    <property type="component" value="Unassembled WGS sequence"/>
</dbReference>
<sequence>MKFGNLFSITTSAALLLQIGTFVDANPMFAQPLAQHNDDASTQDACSDMRITFPANQPGQDPIVFENNTKHVISWHMTEDAFDQVNITLVNKNDNNNVVRIGEFDANRGATNETNFAVDQPGTYQVNIATIGGSSPCQIKSSDFEIKASSPSHDDHINQEDTDRAIKAIKSSATQSHANDQKDQDWEEALDEIDGYIKKNHSNDADDGAKDDDDKDDDLPDFESFIEGLNMDHTKYLDNNKATVDEVITHKNSADEIESAVNDTPHQNADQYFTNKDNRTHANKHLNEELDKLLGDKKSAAASHSHDNSDHSTNDNAPVIDKHLNDELDKLAEHNDAPMFSEGSAGSVKTQSMATSSTTAINSDEWSVEELPAPAHEWVDESDNVPNHSDEGDWTSEDIDPSAMANMHDDRADWGNTPPTYSEPFDHSDLGHWNEEEVDVLPEPDTKAYTHSDAVTGTWVEGDGAESFSVPDHSNVGEWKAEEINADSESWQQVSDIHDDLVEDGWQVTTSDHADLAGSGWTEHVDEEPSDHGNLAGSGWTEHVDEVPSKHANLAGSGWTEHVDEELNEHANVAKSGWVDEPGHSNMAQSGWTE</sequence>
<feature type="region of interest" description="Disordered" evidence="1">
    <location>
        <begin position="573"/>
        <end position="594"/>
    </location>
</feature>
<feature type="compositionally biased region" description="Basic and acidic residues" evidence="1">
    <location>
        <begin position="296"/>
        <end position="313"/>
    </location>
</feature>
<evidence type="ECO:0000256" key="1">
    <source>
        <dbReference type="SAM" id="MobiDB-lite"/>
    </source>
</evidence>
<evidence type="ECO:0000256" key="2">
    <source>
        <dbReference type="SAM" id="SignalP"/>
    </source>
</evidence>
<protein>
    <submittedName>
        <fullName evidence="3">Uncharacterized protein</fullName>
    </submittedName>
</protein>
<reference evidence="3" key="1">
    <citation type="submission" date="2013-08" db="EMBL/GenBank/DDBJ databases">
        <title>Gene expansion shapes genome architecture in the human pathogen Lichtheimia corymbifera: an evolutionary genomics analysis in the ancient terrestrial Mucorales (Mucoromycotina).</title>
        <authorList>
            <person name="Schwartze V.U."/>
            <person name="Winter S."/>
            <person name="Shelest E."/>
            <person name="Marcet-Houben M."/>
            <person name="Horn F."/>
            <person name="Wehner S."/>
            <person name="Hoffmann K."/>
            <person name="Riege K."/>
            <person name="Sammeth M."/>
            <person name="Nowrousian M."/>
            <person name="Valiante V."/>
            <person name="Linde J."/>
            <person name="Jacobsen I.D."/>
            <person name="Marz M."/>
            <person name="Brakhage A.A."/>
            <person name="Gabaldon T."/>
            <person name="Bocker S."/>
            <person name="Voigt K."/>
        </authorList>
    </citation>
    <scope>NUCLEOTIDE SEQUENCE [LARGE SCALE GENOMIC DNA]</scope>
    <source>
        <strain evidence="3">FSU 9682</strain>
    </source>
</reference>
<dbReference type="VEuPathDB" id="FungiDB:LCOR_10487.1"/>
<proteinExistence type="predicted"/>
<dbReference type="AlphaFoldDB" id="A0A068SEJ9"/>
<dbReference type="OrthoDB" id="2289567at2759"/>
<feature type="compositionally biased region" description="Polar residues" evidence="1">
    <location>
        <begin position="347"/>
        <end position="365"/>
    </location>
</feature>
<gene>
    <name evidence="3" type="ORF">LCOR_10487.1</name>
</gene>
<feature type="compositionally biased region" description="Acidic residues" evidence="1">
    <location>
        <begin position="209"/>
        <end position="221"/>
    </location>
</feature>
<feature type="signal peptide" evidence="2">
    <location>
        <begin position="1"/>
        <end position="25"/>
    </location>
</feature>
<organism evidence="3 4">
    <name type="scientific">Lichtheimia corymbifera JMRC:FSU:9682</name>
    <dbReference type="NCBI Taxonomy" id="1263082"/>
    <lineage>
        <taxon>Eukaryota</taxon>
        <taxon>Fungi</taxon>
        <taxon>Fungi incertae sedis</taxon>
        <taxon>Mucoromycota</taxon>
        <taxon>Mucoromycotina</taxon>
        <taxon>Mucoromycetes</taxon>
        <taxon>Mucorales</taxon>
        <taxon>Lichtheimiaceae</taxon>
        <taxon>Lichtheimia</taxon>
    </lineage>
</organism>
<name>A0A068SEJ9_9FUNG</name>
<feature type="region of interest" description="Disordered" evidence="1">
    <location>
        <begin position="198"/>
        <end position="222"/>
    </location>
</feature>